<dbReference type="RefSeq" id="WP_218563053.1">
    <property type="nucleotide sequence ID" value="NZ_CP076643.1"/>
</dbReference>
<keyword evidence="2" id="KW-0560">Oxidoreductase</keyword>
<organism evidence="2 3">
    <name type="scientific">Vibrio ostreae</name>
    <dbReference type="NCBI Taxonomy" id="2841925"/>
    <lineage>
        <taxon>Bacteria</taxon>
        <taxon>Pseudomonadati</taxon>
        <taxon>Pseudomonadota</taxon>
        <taxon>Gammaproteobacteria</taxon>
        <taxon>Vibrionales</taxon>
        <taxon>Vibrionaceae</taxon>
        <taxon>Vibrio</taxon>
    </lineage>
</organism>
<evidence type="ECO:0000313" key="2">
    <source>
        <dbReference type="EMBL" id="QXO18666.1"/>
    </source>
</evidence>
<accession>A0A975UCR5</accession>
<name>A0A975UCR5_9VIBR</name>
<proteinExistence type="predicted"/>
<gene>
    <name evidence="2" type="ORF">KNV97_10500</name>
</gene>
<dbReference type="InterPro" id="IPR050744">
    <property type="entry name" value="AI-2_Isomerase_LsrG"/>
</dbReference>
<dbReference type="PANTHER" id="PTHR33336">
    <property type="entry name" value="QUINOL MONOOXYGENASE YGIN-RELATED"/>
    <property type="match status" value="1"/>
</dbReference>
<dbReference type="Pfam" id="PF03992">
    <property type="entry name" value="ABM"/>
    <property type="match status" value="1"/>
</dbReference>
<dbReference type="EMBL" id="CP076643">
    <property type="protein sequence ID" value="QXO18666.1"/>
    <property type="molecule type" value="Genomic_DNA"/>
</dbReference>
<dbReference type="AlphaFoldDB" id="A0A975UCR5"/>
<dbReference type="PANTHER" id="PTHR33336:SF3">
    <property type="entry name" value="ABM DOMAIN-CONTAINING PROTEIN"/>
    <property type="match status" value="1"/>
</dbReference>
<evidence type="ECO:0000313" key="3">
    <source>
        <dbReference type="Proteomes" id="UP000694232"/>
    </source>
</evidence>
<dbReference type="GO" id="GO:0005829">
    <property type="term" value="C:cytosol"/>
    <property type="evidence" value="ECO:0007669"/>
    <property type="project" value="TreeGrafter"/>
</dbReference>
<feature type="domain" description="ABM" evidence="1">
    <location>
        <begin position="4"/>
        <end position="93"/>
    </location>
</feature>
<keyword evidence="2" id="KW-0503">Monooxygenase</keyword>
<sequence length="98" mass="11018">MSQVKLLAEITAKAGKEAELAQALQALVEPSRQDEGCVQYNLYQDDAQSGLFVMDEIWASREALQLHEQTEHFQAFVHQTQQDGLLESLNLRFLTALA</sequence>
<keyword evidence="3" id="KW-1185">Reference proteome</keyword>
<reference evidence="2" key="1">
    <citation type="submission" date="2021-06" db="EMBL/GenBank/DDBJ databases">
        <title>Vibrio nov. sp., novel gut bacterium isolated from Yellow Sea oyster.</title>
        <authorList>
            <person name="Muhammad N."/>
            <person name="Nguyen T.H."/>
            <person name="Lee Y.-J."/>
            <person name="Ko J."/>
            <person name="Kim S.-G."/>
        </authorList>
    </citation>
    <scope>NUCLEOTIDE SEQUENCE</scope>
    <source>
        <strain evidence="2">OG9-811</strain>
    </source>
</reference>
<dbReference type="PROSITE" id="PS51725">
    <property type="entry name" value="ABM"/>
    <property type="match status" value="1"/>
</dbReference>
<protein>
    <submittedName>
        <fullName evidence="2">Antibiotic biosynthesis monooxygenase</fullName>
    </submittedName>
</protein>
<dbReference type="GO" id="GO:0004497">
    <property type="term" value="F:monooxygenase activity"/>
    <property type="evidence" value="ECO:0007669"/>
    <property type="project" value="UniProtKB-KW"/>
</dbReference>
<dbReference type="InterPro" id="IPR007138">
    <property type="entry name" value="ABM_dom"/>
</dbReference>
<evidence type="ECO:0000259" key="1">
    <source>
        <dbReference type="PROSITE" id="PS51725"/>
    </source>
</evidence>
<dbReference type="KEGG" id="vos:KNV97_10500"/>
<dbReference type="Proteomes" id="UP000694232">
    <property type="component" value="Chromosome 1"/>
</dbReference>